<dbReference type="Proteomes" id="UP001239111">
    <property type="component" value="Chromosome 1"/>
</dbReference>
<dbReference type="EMBL" id="CM056741">
    <property type="protein sequence ID" value="KAJ8682030.1"/>
    <property type="molecule type" value="Genomic_DNA"/>
</dbReference>
<evidence type="ECO:0000313" key="1">
    <source>
        <dbReference type="EMBL" id="KAJ8682030.1"/>
    </source>
</evidence>
<comment type="caution">
    <text evidence="1">The sequence shown here is derived from an EMBL/GenBank/DDBJ whole genome shotgun (WGS) entry which is preliminary data.</text>
</comment>
<keyword evidence="2" id="KW-1185">Reference proteome</keyword>
<reference evidence="1" key="1">
    <citation type="submission" date="2023-04" db="EMBL/GenBank/DDBJ databases">
        <title>A chromosome-level genome assembly of the parasitoid wasp Eretmocerus hayati.</title>
        <authorList>
            <person name="Zhong Y."/>
            <person name="Liu S."/>
            <person name="Liu Y."/>
        </authorList>
    </citation>
    <scope>NUCLEOTIDE SEQUENCE</scope>
    <source>
        <strain evidence="1">ZJU_SS_LIU_2023</strain>
    </source>
</reference>
<name>A0ACC2PEN4_9HYME</name>
<accession>A0ACC2PEN4</accession>
<proteinExistence type="predicted"/>
<gene>
    <name evidence="1" type="ORF">QAD02_017822</name>
</gene>
<organism evidence="1 2">
    <name type="scientific">Eretmocerus hayati</name>
    <dbReference type="NCBI Taxonomy" id="131215"/>
    <lineage>
        <taxon>Eukaryota</taxon>
        <taxon>Metazoa</taxon>
        <taxon>Ecdysozoa</taxon>
        <taxon>Arthropoda</taxon>
        <taxon>Hexapoda</taxon>
        <taxon>Insecta</taxon>
        <taxon>Pterygota</taxon>
        <taxon>Neoptera</taxon>
        <taxon>Endopterygota</taxon>
        <taxon>Hymenoptera</taxon>
        <taxon>Apocrita</taxon>
        <taxon>Proctotrupomorpha</taxon>
        <taxon>Chalcidoidea</taxon>
        <taxon>Aphelinidae</taxon>
        <taxon>Aphelininae</taxon>
        <taxon>Eretmocerus</taxon>
    </lineage>
</organism>
<evidence type="ECO:0000313" key="2">
    <source>
        <dbReference type="Proteomes" id="UP001239111"/>
    </source>
</evidence>
<sequence length="360" mass="38781">MPTLPIVVLLALVGQLRAQGSISTTASPIVVPTTHTSAASRQEPDGTSKCLCQASSCLCCVELNLTSSIDLGGPACVNVRHVERNVSLNLSYSENPVHNATIALAQASRRPTCMNLLSDLAQICAEFTSMKPVEGSGSQSQEAIAYDGCLVIEPALLGARQATYPVGCFRLEQGLVRQIEGPVTPVTEEEQKPSDQEEEEDDEPGLNAEELIAAVSASAEQGIALFSQWLGINLSPRPNATVASTREEPHSNEPKTQEQRPLSARHARTMSLLLDHQDKNEERFKQLLSAQDNILREPPTIGEPLVGIRTSYLYSQPGVEEAHAPVAPATIIAPHNLAVVPTESRRGGRAYNIHQHVNEI</sequence>
<protein>
    <submittedName>
        <fullName evidence="1">Uncharacterized protein</fullName>
    </submittedName>
</protein>